<dbReference type="AlphaFoldDB" id="A0A4R3I115"/>
<keyword evidence="2" id="KW-1185">Reference proteome</keyword>
<dbReference type="EMBL" id="SLZQ01000001">
    <property type="protein sequence ID" value="TCS39212.1"/>
    <property type="molecule type" value="Genomic_DNA"/>
</dbReference>
<evidence type="ECO:0008006" key="3">
    <source>
        <dbReference type="Google" id="ProtNLM"/>
    </source>
</evidence>
<gene>
    <name evidence="1" type="ORF">EDC30_101164</name>
</gene>
<evidence type="ECO:0000313" key="2">
    <source>
        <dbReference type="Proteomes" id="UP000295382"/>
    </source>
</evidence>
<accession>A0A4R3I115</accession>
<comment type="caution">
    <text evidence="1">The sequence shown here is derived from an EMBL/GenBank/DDBJ whole genome shotgun (WGS) entry which is preliminary data.</text>
</comment>
<sequence>MHALKLTQIGSQLAIMVPPEIGGQYGLKNGDTIYLNGTPGAANLAAAPLEAPISGDPATVEQLYAGQEFMRDFHAAFRCLAR</sequence>
<dbReference type="OrthoDB" id="5459182at2"/>
<name>A0A4R3I115_PAULE</name>
<organism evidence="1 2">
    <name type="scientific">Paucimonas lemoignei</name>
    <name type="common">Pseudomonas lemoignei</name>
    <dbReference type="NCBI Taxonomy" id="29443"/>
    <lineage>
        <taxon>Bacteria</taxon>
        <taxon>Pseudomonadati</taxon>
        <taxon>Pseudomonadota</taxon>
        <taxon>Betaproteobacteria</taxon>
        <taxon>Burkholderiales</taxon>
        <taxon>Burkholderiaceae</taxon>
        <taxon>Paucimonas</taxon>
    </lineage>
</organism>
<reference evidence="1 2" key="1">
    <citation type="submission" date="2019-03" db="EMBL/GenBank/DDBJ databases">
        <title>Genomic Encyclopedia of Type Strains, Phase IV (KMG-IV): sequencing the most valuable type-strain genomes for metagenomic binning, comparative biology and taxonomic classification.</title>
        <authorList>
            <person name="Goeker M."/>
        </authorList>
    </citation>
    <scope>NUCLEOTIDE SEQUENCE [LARGE SCALE GENOMIC DNA]</scope>
    <source>
        <strain evidence="1 2">DSM 7445</strain>
    </source>
</reference>
<dbReference type="RefSeq" id="WP_132256407.1">
    <property type="nucleotide sequence ID" value="NZ_SLZQ01000001.1"/>
</dbReference>
<proteinExistence type="predicted"/>
<evidence type="ECO:0000313" key="1">
    <source>
        <dbReference type="EMBL" id="TCS39212.1"/>
    </source>
</evidence>
<dbReference type="SUPFAM" id="SSF89447">
    <property type="entry name" value="AbrB/MazE/MraZ-like"/>
    <property type="match status" value="1"/>
</dbReference>
<protein>
    <recommendedName>
        <fullName evidence="3">AbrB family transcriptional regulator</fullName>
    </recommendedName>
</protein>
<dbReference type="InterPro" id="IPR037914">
    <property type="entry name" value="SpoVT-AbrB_sf"/>
</dbReference>
<dbReference type="Proteomes" id="UP000295382">
    <property type="component" value="Unassembled WGS sequence"/>
</dbReference>